<sequence length="67" mass="7764">MYSNVGVIAHQDFQKTKKKETRDGQKEAEQNGREKPKEPQSISTRFLNFIKRRITPIVDKYAPESGL</sequence>
<organism evidence="2">
    <name type="scientific">Menopon gallinae</name>
    <name type="common">poultry shaft louse</name>
    <dbReference type="NCBI Taxonomy" id="328185"/>
    <lineage>
        <taxon>Eukaryota</taxon>
        <taxon>Metazoa</taxon>
        <taxon>Ecdysozoa</taxon>
        <taxon>Arthropoda</taxon>
        <taxon>Hexapoda</taxon>
        <taxon>Insecta</taxon>
        <taxon>Pterygota</taxon>
        <taxon>Neoptera</taxon>
        <taxon>Paraneoptera</taxon>
        <taxon>Psocodea</taxon>
        <taxon>Troctomorpha</taxon>
        <taxon>Phthiraptera</taxon>
        <taxon>Amblycera</taxon>
        <taxon>Menoponidae</taxon>
        <taxon>Menopon</taxon>
    </lineage>
</organism>
<feature type="region of interest" description="Disordered" evidence="1">
    <location>
        <begin position="1"/>
        <end position="43"/>
    </location>
</feature>
<accession>A0AAW2HJI8</accession>
<protein>
    <submittedName>
        <fullName evidence="2">Uncharacterized protein</fullName>
    </submittedName>
</protein>
<dbReference type="EMBL" id="JARGDH010000004">
    <property type="protein sequence ID" value="KAL0269722.1"/>
    <property type="molecule type" value="Genomic_DNA"/>
</dbReference>
<comment type="caution">
    <text evidence="2">The sequence shown here is derived from an EMBL/GenBank/DDBJ whole genome shotgun (WGS) entry which is preliminary data.</text>
</comment>
<evidence type="ECO:0000256" key="1">
    <source>
        <dbReference type="SAM" id="MobiDB-lite"/>
    </source>
</evidence>
<feature type="compositionally biased region" description="Basic and acidic residues" evidence="1">
    <location>
        <begin position="12"/>
        <end position="38"/>
    </location>
</feature>
<proteinExistence type="predicted"/>
<evidence type="ECO:0000313" key="2">
    <source>
        <dbReference type="EMBL" id="KAL0269722.1"/>
    </source>
</evidence>
<dbReference type="AlphaFoldDB" id="A0AAW2HJI8"/>
<reference evidence="2" key="1">
    <citation type="journal article" date="2024" name="Gigascience">
        <title>Chromosome-level genome of the poultry shaft louse Menopon gallinae provides insight into the host-switching and adaptive evolution of parasitic lice.</title>
        <authorList>
            <person name="Xu Y."/>
            <person name="Ma L."/>
            <person name="Liu S."/>
            <person name="Liang Y."/>
            <person name="Liu Q."/>
            <person name="He Z."/>
            <person name="Tian L."/>
            <person name="Duan Y."/>
            <person name="Cai W."/>
            <person name="Li H."/>
            <person name="Song F."/>
        </authorList>
    </citation>
    <scope>NUCLEOTIDE SEQUENCE</scope>
    <source>
        <strain evidence="2">Cailab_2023a</strain>
    </source>
</reference>
<name>A0AAW2HJI8_9NEOP</name>
<gene>
    <name evidence="2" type="ORF">PYX00_007358</name>
</gene>